<name>A0AAN7SEQ7_9COLE</name>
<protein>
    <submittedName>
        <fullName evidence="2">Uncharacterized protein</fullName>
    </submittedName>
</protein>
<feature type="transmembrane region" description="Helical" evidence="1">
    <location>
        <begin position="46"/>
        <end position="68"/>
    </location>
</feature>
<dbReference type="EMBL" id="JARPUR010000005">
    <property type="protein sequence ID" value="KAK4875279.1"/>
    <property type="molecule type" value="Genomic_DNA"/>
</dbReference>
<evidence type="ECO:0000313" key="3">
    <source>
        <dbReference type="Proteomes" id="UP001353858"/>
    </source>
</evidence>
<keyword evidence="1" id="KW-0472">Membrane</keyword>
<evidence type="ECO:0000313" key="2">
    <source>
        <dbReference type="EMBL" id="KAK4875279.1"/>
    </source>
</evidence>
<accession>A0AAN7SEQ7</accession>
<keyword evidence="1" id="KW-0812">Transmembrane</keyword>
<dbReference type="AlphaFoldDB" id="A0AAN7SEQ7"/>
<sequence>VKARSMQKRECHQSELLNSSFAVLRLISSRKHVYISIQLDDFSINILLMLISIVCGYKIVLSLAFAVASATYPYSYAHLYGQHIPLIDHNGVPVDTPEVQAAKAAHFSAHAAAHHGFAHVAAPVIYAGPHHYPIIDAAGRPLDTPEVQHAKAAHFHAYNEAAARNHAYGAPYAVAHVGIADTPEVQVAKAAHLAAHAHARAQHGHYRKRRGIAYHYPYAQHIPVIDHNGVPVETPEVQAAKAEHFAAHAKLAGGHAIVSGAYHGAVAPVVPYASAHLSHYPIHIPVITAQGVPADTIEVQHEKAKHFAAHAKAHARNAVFGHHY</sequence>
<gene>
    <name evidence="2" type="ORF">RN001_011701</name>
</gene>
<reference evidence="3" key="1">
    <citation type="submission" date="2023-01" db="EMBL/GenBank/DDBJ databases">
        <title>Key to firefly adult light organ development and bioluminescence: homeobox transcription factors regulate luciferase expression and transportation to peroxisome.</title>
        <authorList>
            <person name="Fu X."/>
        </authorList>
    </citation>
    <scope>NUCLEOTIDE SEQUENCE [LARGE SCALE GENOMIC DNA]</scope>
</reference>
<evidence type="ECO:0000256" key="1">
    <source>
        <dbReference type="SAM" id="Phobius"/>
    </source>
</evidence>
<proteinExistence type="predicted"/>
<feature type="non-terminal residue" evidence="2">
    <location>
        <position position="1"/>
    </location>
</feature>
<comment type="caution">
    <text evidence="2">The sequence shown here is derived from an EMBL/GenBank/DDBJ whole genome shotgun (WGS) entry which is preliminary data.</text>
</comment>
<keyword evidence="3" id="KW-1185">Reference proteome</keyword>
<keyword evidence="1" id="KW-1133">Transmembrane helix</keyword>
<dbReference type="Proteomes" id="UP001353858">
    <property type="component" value="Unassembled WGS sequence"/>
</dbReference>
<organism evidence="2 3">
    <name type="scientific">Aquatica leii</name>
    <dbReference type="NCBI Taxonomy" id="1421715"/>
    <lineage>
        <taxon>Eukaryota</taxon>
        <taxon>Metazoa</taxon>
        <taxon>Ecdysozoa</taxon>
        <taxon>Arthropoda</taxon>
        <taxon>Hexapoda</taxon>
        <taxon>Insecta</taxon>
        <taxon>Pterygota</taxon>
        <taxon>Neoptera</taxon>
        <taxon>Endopterygota</taxon>
        <taxon>Coleoptera</taxon>
        <taxon>Polyphaga</taxon>
        <taxon>Elateriformia</taxon>
        <taxon>Elateroidea</taxon>
        <taxon>Lampyridae</taxon>
        <taxon>Luciolinae</taxon>
        <taxon>Aquatica</taxon>
    </lineage>
</organism>